<accession>A0A7C3PM04</accession>
<name>A0A7C3PM04_9CYAN</name>
<reference evidence="5" key="1">
    <citation type="journal article" date="2020" name="mSystems">
        <title>Genome- and Community-Level Interaction Insights into Carbon Utilization and Element Cycling Functions of Hydrothermarchaeota in Hydrothermal Sediment.</title>
        <authorList>
            <person name="Zhou Z."/>
            <person name="Liu Y."/>
            <person name="Xu W."/>
            <person name="Pan J."/>
            <person name="Luo Z.H."/>
            <person name="Li M."/>
        </authorList>
    </citation>
    <scope>NUCLEOTIDE SEQUENCE [LARGE SCALE GENOMIC DNA]</scope>
    <source>
        <strain evidence="5">SpSt-418</strain>
    </source>
</reference>
<dbReference type="NCBIfam" id="TIGR03411">
    <property type="entry name" value="urea_trans_UrtD"/>
    <property type="match status" value="1"/>
</dbReference>
<dbReference type="InterPro" id="IPR027417">
    <property type="entry name" value="P-loop_NTPase"/>
</dbReference>
<keyword evidence="3 5" id="KW-0067">ATP-binding</keyword>
<dbReference type="Gene3D" id="3.40.50.300">
    <property type="entry name" value="P-loop containing nucleotide triphosphate hydrolases"/>
    <property type="match status" value="1"/>
</dbReference>
<evidence type="ECO:0000256" key="3">
    <source>
        <dbReference type="ARBA" id="ARBA00022840"/>
    </source>
</evidence>
<evidence type="ECO:0000259" key="4">
    <source>
        <dbReference type="PROSITE" id="PS50893"/>
    </source>
</evidence>
<dbReference type="InterPro" id="IPR051120">
    <property type="entry name" value="ABC_AA/LPS_Transport"/>
</dbReference>
<keyword evidence="2" id="KW-0547">Nucleotide-binding</keyword>
<keyword evidence="1" id="KW-0813">Transport</keyword>
<evidence type="ECO:0000256" key="2">
    <source>
        <dbReference type="ARBA" id="ARBA00022741"/>
    </source>
</evidence>
<dbReference type="InterPro" id="IPR003593">
    <property type="entry name" value="AAA+_ATPase"/>
</dbReference>
<feature type="domain" description="ABC transporter" evidence="4">
    <location>
        <begin position="21"/>
        <end position="260"/>
    </location>
</feature>
<dbReference type="PANTHER" id="PTHR45772:SF8">
    <property type="entry name" value="HIGH-AFFINITY BRANCHED-CHAIN AMINO ACID TRANSPORT ATP-BINDING PROTEIN"/>
    <property type="match status" value="1"/>
</dbReference>
<dbReference type="EMBL" id="DSRU01000066">
    <property type="protein sequence ID" value="HFM97277.1"/>
    <property type="molecule type" value="Genomic_DNA"/>
</dbReference>
<comment type="caution">
    <text evidence="5">The sequence shown here is derived from an EMBL/GenBank/DDBJ whole genome shotgun (WGS) entry which is preliminary data.</text>
</comment>
<dbReference type="GO" id="GO:0005886">
    <property type="term" value="C:plasma membrane"/>
    <property type="evidence" value="ECO:0007669"/>
    <property type="project" value="TreeGrafter"/>
</dbReference>
<sequence length="266" mass="29072">MAQITTAQTKLAPRSPEAPLLEIQNLHVSFNGLKVVDGLEFCLDPGEVRVLIGANGAGKTTTMDLISGKTKATQGKILFKGQNITNREPHQIARAGIGRKFQVPSVFKDLTVAENMQVALCLNPSLVASVRPHLQRKDQERISELLSLVGLADLSQQPARHLSHGQTQWLEIGMVLAQNPELVLLDEPTAGMTVQETRKTADIINSLRGQHTILVVEHDMTFVRDICHIITVMHQGKKLAEGTIHEIEQNQDVLNVYLGSGGVSHA</sequence>
<dbReference type="PROSITE" id="PS50893">
    <property type="entry name" value="ABC_TRANSPORTER_2"/>
    <property type="match status" value="1"/>
</dbReference>
<dbReference type="PANTHER" id="PTHR45772">
    <property type="entry name" value="CONSERVED COMPONENT OF ABC TRANSPORTER FOR NATURAL AMINO ACIDS-RELATED"/>
    <property type="match status" value="1"/>
</dbReference>
<proteinExistence type="predicted"/>
<evidence type="ECO:0000313" key="5">
    <source>
        <dbReference type="EMBL" id="HFM97277.1"/>
    </source>
</evidence>
<dbReference type="GO" id="GO:0016887">
    <property type="term" value="F:ATP hydrolysis activity"/>
    <property type="evidence" value="ECO:0007669"/>
    <property type="project" value="InterPro"/>
</dbReference>
<dbReference type="SMART" id="SM00382">
    <property type="entry name" value="AAA"/>
    <property type="match status" value="1"/>
</dbReference>
<dbReference type="GO" id="GO:0005524">
    <property type="term" value="F:ATP binding"/>
    <property type="evidence" value="ECO:0007669"/>
    <property type="project" value="UniProtKB-KW"/>
</dbReference>
<protein>
    <submittedName>
        <fullName evidence="5">Urea ABC transporter ATP-binding protein UrtD</fullName>
    </submittedName>
</protein>
<gene>
    <name evidence="5" type="primary">urtD</name>
    <name evidence="5" type="ORF">ENR64_05815</name>
</gene>
<dbReference type="InterPro" id="IPR017781">
    <property type="entry name" value="ABC_transptr_urea_ATP-bd_UrtD"/>
</dbReference>
<dbReference type="SUPFAM" id="SSF52540">
    <property type="entry name" value="P-loop containing nucleoside triphosphate hydrolases"/>
    <property type="match status" value="1"/>
</dbReference>
<dbReference type="InterPro" id="IPR003439">
    <property type="entry name" value="ABC_transporter-like_ATP-bd"/>
</dbReference>
<organism evidence="5">
    <name type="scientific">Oscillatoriales cyanobacterium SpSt-418</name>
    <dbReference type="NCBI Taxonomy" id="2282169"/>
    <lineage>
        <taxon>Bacteria</taxon>
        <taxon>Bacillati</taxon>
        <taxon>Cyanobacteriota</taxon>
        <taxon>Cyanophyceae</taxon>
        <taxon>Oscillatoriophycideae</taxon>
        <taxon>Oscillatoriales</taxon>
    </lineage>
</organism>
<evidence type="ECO:0000256" key="1">
    <source>
        <dbReference type="ARBA" id="ARBA00022448"/>
    </source>
</evidence>
<dbReference type="FunFam" id="3.40.50.300:FF:000421">
    <property type="entry name" value="Branched-chain amino acid ABC transporter ATP-binding protein"/>
    <property type="match status" value="1"/>
</dbReference>
<dbReference type="AlphaFoldDB" id="A0A7C3PM04"/>
<dbReference type="CDD" id="cd03219">
    <property type="entry name" value="ABC_Mj1267_LivG_branched"/>
    <property type="match status" value="1"/>
</dbReference>
<dbReference type="Pfam" id="PF00005">
    <property type="entry name" value="ABC_tran"/>
    <property type="match status" value="1"/>
</dbReference>